<evidence type="ECO:0000313" key="3">
    <source>
        <dbReference type="Proteomes" id="UP000596074"/>
    </source>
</evidence>
<evidence type="ECO:0000313" key="2">
    <source>
        <dbReference type="EMBL" id="QQD24354.1"/>
    </source>
</evidence>
<protein>
    <submittedName>
        <fullName evidence="2">Uncharacterized protein</fullName>
    </submittedName>
</protein>
<evidence type="ECO:0000256" key="1">
    <source>
        <dbReference type="SAM" id="SignalP"/>
    </source>
</evidence>
<keyword evidence="3" id="KW-1185">Reference proteome</keyword>
<feature type="chain" id="PRO_5040719615" evidence="1">
    <location>
        <begin position="24"/>
        <end position="152"/>
    </location>
</feature>
<keyword evidence="1" id="KW-0732">Signal</keyword>
<reference evidence="2 3" key="1">
    <citation type="submission" date="2019-11" db="EMBL/GenBank/DDBJ databases">
        <title>Venatorbacter sp. nov. a predator of Campylobacter and other Gram-negative bacteria.</title>
        <authorList>
            <person name="Saeedi A."/>
            <person name="Cummings N.J."/>
            <person name="Connerton I.F."/>
            <person name="Connerton P.L."/>
        </authorList>
    </citation>
    <scope>NUCLEOTIDE SEQUENCE [LARGE SCALE GENOMIC DNA]</scope>
    <source>
        <strain evidence="2">XL5</strain>
    </source>
</reference>
<feature type="signal peptide" evidence="1">
    <location>
        <begin position="1"/>
        <end position="23"/>
    </location>
</feature>
<organism evidence="2 3">
    <name type="scientific">Venatoribacter cucullus</name>
    <dbReference type="NCBI Taxonomy" id="2661630"/>
    <lineage>
        <taxon>Bacteria</taxon>
        <taxon>Pseudomonadati</taxon>
        <taxon>Pseudomonadota</taxon>
        <taxon>Gammaproteobacteria</taxon>
        <taxon>Oceanospirillales</taxon>
        <taxon>Oceanospirillaceae</taxon>
        <taxon>Venatoribacter</taxon>
    </lineage>
</organism>
<sequence>MKSALLMGFLGLLLMLSSGKLLADPAFSAVYKMPADIEWADSLCPWKSATETGYLRLVRTLDDDRHRLLVQWIRKSMNEQPDEAVSTRVIDELDQLYRVRLQPPQAQLHPDHCELNMVAEDVDSERRYQLQLRLKGPGEYRLMVIEKLPGDL</sequence>
<name>A0A9X7UWU2_9GAMM</name>
<dbReference type="EMBL" id="CP046056">
    <property type="protein sequence ID" value="QQD24354.1"/>
    <property type="molecule type" value="Genomic_DNA"/>
</dbReference>
<dbReference type="RefSeq" id="WP_228344399.1">
    <property type="nucleotide sequence ID" value="NZ_CP046056.1"/>
</dbReference>
<accession>A0A9X7UWU2</accession>
<dbReference type="KEGG" id="vcw:GJQ55_07640"/>
<proteinExistence type="predicted"/>
<dbReference type="Proteomes" id="UP000596074">
    <property type="component" value="Chromosome"/>
</dbReference>
<gene>
    <name evidence="2" type="ORF">GJQ55_07640</name>
</gene>
<dbReference type="AlphaFoldDB" id="A0A9X7UWU2"/>